<evidence type="ECO:0000313" key="3">
    <source>
        <dbReference type="Proteomes" id="UP000886874"/>
    </source>
</evidence>
<comment type="caution">
    <text evidence="2">The sequence shown here is derived from an EMBL/GenBank/DDBJ whole genome shotgun (WGS) entry which is preliminary data.</text>
</comment>
<feature type="transmembrane region" description="Helical" evidence="1">
    <location>
        <begin position="40"/>
        <end position="62"/>
    </location>
</feature>
<reference evidence="2" key="2">
    <citation type="journal article" date="2021" name="PeerJ">
        <title>Extensive microbial diversity within the chicken gut microbiome revealed by metagenomics and culture.</title>
        <authorList>
            <person name="Gilroy R."/>
            <person name="Ravi A."/>
            <person name="Getino M."/>
            <person name="Pursley I."/>
            <person name="Horton D.L."/>
            <person name="Alikhan N.F."/>
            <person name="Baker D."/>
            <person name="Gharbi K."/>
            <person name="Hall N."/>
            <person name="Watson M."/>
            <person name="Adriaenssens E.M."/>
            <person name="Foster-Nyarko E."/>
            <person name="Jarju S."/>
            <person name="Secka A."/>
            <person name="Antonio M."/>
            <person name="Oren A."/>
            <person name="Chaudhuri R.R."/>
            <person name="La Ragione R."/>
            <person name="Hildebrand F."/>
            <person name="Pallen M.J."/>
        </authorList>
    </citation>
    <scope>NUCLEOTIDE SEQUENCE</scope>
    <source>
        <strain evidence="2">ChiSjej2B20-13462</strain>
    </source>
</reference>
<dbReference type="Proteomes" id="UP000886874">
    <property type="component" value="Unassembled WGS sequence"/>
</dbReference>
<keyword evidence="1" id="KW-0812">Transmembrane</keyword>
<protein>
    <submittedName>
        <fullName evidence="2">Uncharacterized protein</fullName>
    </submittedName>
</protein>
<organism evidence="2 3">
    <name type="scientific">Candidatus Avoscillospira stercorigallinarum</name>
    <dbReference type="NCBI Taxonomy" id="2840708"/>
    <lineage>
        <taxon>Bacteria</taxon>
        <taxon>Bacillati</taxon>
        <taxon>Bacillota</taxon>
        <taxon>Clostridia</taxon>
        <taxon>Eubacteriales</taxon>
        <taxon>Oscillospiraceae</taxon>
        <taxon>Oscillospiraceae incertae sedis</taxon>
        <taxon>Candidatus Avoscillospira</taxon>
    </lineage>
</organism>
<gene>
    <name evidence="2" type="ORF">IAA67_08260</name>
</gene>
<proteinExistence type="predicted"/>
<dbReference type="EMBL" id="DVFN01000118">
    <property type="protein sequence ID" value="HIQ70306.1"/>
    <property type="molecule type" value="Genomic_DNA"/>
</dbReference>
<keyword evidence="1" id="KW-1133">Transmembrane helix</keyword>
<name>A0A9D0Z834_9FIRM</name>
<sequence length="64" mass="6556">MSQFTRALARLALASALVLILALLATGTVLLLWPETALTLLLRALGVLALTGAALLLGGFLARG</sequence>
<accession>A0A9D0Z834</accession>
<keyword evidence="1" id="KW-0472">Membrane</keyword>
<dbReference type="AlphaFoldDB" id="A0A9D0Z834"/>
<reference evidence="2" key="1">
    <citation type="submission" date="2020-10" db="EMBL/GenBank/DDBJ databases">
        <authorList>
            <person name="Gilroy R."/>
        </authorList>
    </citation>
    <scope>NUCLEOTIDE SEQUENCE</scope>
    <source>
        <strain evidence="2">ChiSjej2B20-13462</strain>
    </source>
</reference>
<feature type="transmembrane region" description="Helical" evidence="1">
    <location>
        <begin position="12"/>
        <end position="34"/>
    </location>
</feature>
<evidence type="ECO:0000313" key="2">
    <source>
        <dbReference type="EMBL" id="HIQ70306.1"/>
    </source>
</evidence>
<evidence type="ECO:0000256" key="1">
    <source>
        <dbReference type="SAM" id="Phobius"/>
    </source>
</evidence>